<organism evidence="7">
    <name type="scientific">marine metagenome</name>
    <dbReference type="NCBI Taxonomy" id="408172"/>
    <lineage>
        <taxon>unclassified sequences</taxon>
        <taxon>metagenomes</taxon>
        <taxon>ecological metagenomes</taxon>
    </lineage>
</organism>
<evidence type="ECO:0000256" key="4">
    <source>
        <dbReference type="ARBA" id="ARBA00023136"/>
    </source>
</evidence>
<feature type="transmembrane region" description="Helical" evidence="5">
    <location>
        <begin position="140"/>
        <end position="162"/>
    </location>
</feature>
<gene>
    <name evidence="7" type="ORF">METZ01_LOCUS338994</name>
</gene>
<dbReference type="InterPro" id="IPR039421">
    <property type="entry name" value="Type_1_exporter"/>
</dbReference>
<dbReference type="SUPFAM" id="SSF90123">
    <property type="entry name" value="ABC transporter transmembrane region"/>
    <property type="match status" value="1"/>
</dbReference>
<dbReference type="GO" id="GO:0005524">
    <property type="term" value="F:ATP binding"/>
    <property type="evidence" value="ECO:0007669"/>
    <property type="project" value="InterPro"/>
</dbReference>
<dbReference type="InterPro" id="IPR011527">
    <property type="entry name" value="ABC1_TM_dom"/>
</dbReference>
<dbReference type="GO" id="GO:0015421">
    <property type="term" value="F:ABC-type oligopeptide transporter activity"/>
    <property type="evidence" value="ECO:0007669"/>
    <property type="project" value="TreeGrafter"/>
</dbReference>
<evidence type="ECO:0000256" key="1">
    <source>
        <dbReference type="ARBA" id="ARBA00004141"/>
    </source>
</evidence>
<sequence length="264" mass="29755">VDRKFLPENTTYALVKRLLKESVRPYLKWIGFALVGMVFVAGATAASAWLMKPVINDVFVAKNKEFLLPISIAVLVTFAIKGFANYAQSVIMHYVGQRIITDTQHRLYGHLTRMDLGFFHQTPTGNLISRFTVDINMMRAAVSNALTGIGKEFLTPIFLVGVMFIQDLYLAVIAFVVFPVAILPIVKLGQRIRKVTVSTQEEIGQFTTLLEQTIQGARVVKAYRMEEYEKGRFRKIAERVFQLVFKTARIRSMASPIMETLGGV</sequence>
<proteinExistence type="predicted"/>
<reference evidence="7" key="1">
    <citation type="submission" date="2018-05" db="EMBL/GenBank/DDBJ databases">
        <authorList>
            <person name="Lanie J.A."/>
            <person name="Ng W.-L."/>
            <person name="Kazmierczak K.M."/>
            <person name="Andrzejewski T.M."/>
            <person name="Davidsen T.M."/>
            <person name="Wayne K.J."/>
            <person name="Tettelin H."/>
            <person name="Glass J.I."/>
            <person name="Rusch D."/>
            <person name="Podicherti R."/>
            <person name="Tsui H.-C.T."/>
            <person name="Winkler M.E."/>
        </authorList>
    </citation>
    <scope>NUCLEOTIDE SEQUENCE</scope>
</reference>
<feature type="non-terminal residue" evidence="7">
    <location>
        <position position="264"/>
    </location>
</feature>
<dbReference type="AlphaFoldDB" id="A0A382QML4"/>
<dbReference type="PROSITE" id="PS50929">
    <property type="entry name" value="ABC_TM1F"/>
    <property type="match status" value="1"/>
</dbReference>
<accession>A0A382QML4</accession>
<evidence type="ECO:0000259" key="6">
    <source>
        <dbReference type="PROSITE" id="PS50929"/>
    </source>
</evidence>
<feature type="transmembrane region" description="Helical" evidence="5">
    <location>
        <begin position="168"/>
        <end position="186"/>
    </location>
</feature>
<feature type="transmembrane region" description="Helical" evidence="5">
    <location>
        <begin position="26"/>
        <end position="46"/>
    </location>
</feature>
<evidence type="ECO:0000313" key="7">
    <source>
        <dbReference type="EMBL" id="SVC86140.1"/>
    </source>
</evidence>
<dbReference type="GO" id="GO:0016020">
    <property type="term" value="C:membrane"/>
    <property type="evidence" value="ECO:0007669"/>
    <property type="project" value="UniProtKB-SubCell"/>
</dbReference>
<evidence type="ECO:0000256" key="3">
    <source>
        <dbReference type="ARBA" id="ARBA00022989"/>
    </source>
</evidence>
<comment type="subcellular location">
    <subcellularLocation>
        <location evidence="1">Membrane</location>
        <topology evidence="1">Multi-pass membrane protein</topology>
    </subcellularLocation>
</comment>
<dbReference type="PANTHER" id="PTHR43394:SF1">
    <property type="entry name" value="ATP-BINDING CASSETTE SUB-FAMILY B MEMBER 10, MITOCHONDRIAL"/>
    <property type="match status" value="1"/>
</dbReference>
<keyword evidence="3 5" id="KW-1133">Transmembrane helix</keyword>
<dbReference type="EMBL" id="UINC01115252">
    <property type="protein sequence ID" value="SVC86140.1"/>
    <property type="molecule type" value="Genomic_DNA"/>
</dbReference>
<dbReference type="InterPro" id="IPR036640">
    <property type="entry name" value="ABC1_TM_sf"/>
</dbReference>
<evidence type="ECO:0000256" key="2">
    <source>
        <dbReference type="ARBA" id="ARBA00022692"/>
    </source>
</evidence>
<protein>
    <recommendedName>
        <fullName evidence="6">ABC transmembrane type-1 domain-containing protein</fullName>
    </recommendedName>
</protein>
<evidence type="ECO:0000256" key="5">
    <source>
        <dbReference type="SAM" id="Phobius"/>
    </source>
</evidence>
<keyword evidence="4 5" id="KW-0472">Membrane</keyword>
<dbReference type="PANTHER" id="PTHR43394">
    <property type="entry name" value="ATP-DEPENDENT PERMEASE MDL1, MITOCHONDRIAL"/>
    <property type="match status" value="1"/>
</dbReference>
<dbReference type="CDD" id="cd18552">
    <property type="entry name" value="ABC_6TM_MsbA_like"/>
    <property type="match status" value="1"/>
</dbReference>
<feature type="transmembrane region" description="Helical" evidence="5">
    <location>
        <begin position="66"/>
        <end position="84"/>
    </location>
</feature>
<feature type="domain" description="ABC transmembrane type-1" evidence="6">
    <location>
        <begin position="32"/>
        <end position="264"/>
    </location>
</feature>
<keyword evidence="2 5" id="KW-0812">Transmembrane</keyword>
<name>A0A382QML4_9ZZZZ</name>
<feature type="non-terminal residue" evidence="7">
    <location>
        <position position="1"/>
    </location>
</feature>
<dbReference type="Gene3D" id="1.20.1560.10">
    <property type="entry name" value="ABC transporter type 1, transmembrane domain"/>
    <property type="match status" value="1"/>
</dbReference>
<dbReference type="Pfam" id="PF00664">
    <property type="entry name" value="ABC_membrane"/>
    <property type="match status" value="1"/>
</dbReference>